<protein>
    <submittedName>
        <fullName evidence="3">Universal stress protein</fullName>
    </submittedName>
</protein>
<comment type="similarity">
    <text evidence="1">Belongs to the universal stress protein A family.</text>
</comment>
<proteinExistence type="inferred from homology"/>
<organism evidence="3">
    <name type="scientific">Streptomyces sp. R35</name>
    <dbReference type="NCBI Taxonomy" id="3238630"/>
    <lineage>
        <taxon>Bacteria</taxon>
        <taxon>Bacillati</taxon>
        <taxon>Actinomycetota</taxon>
        <taxon>Actinomycetes</taxon>
        <taxon>Kitasatosporales</taxon>
        <taxon>Streptomycetaceae</taxon>
        <taxon>Streptomyces</taxon>
    </lineage>
</organism>
<dbReference type="EMBL" id="CP163440">
    <property type="protein sequence ID" value="XDQ60324.1"/>
    <property type="molecule type" value="Genomic_DNA"/>
</dbReference>
<reference evidence="3" key="1">
    <citation type="submission" date="2024-07" db="EMBL/GenBank/DDBJ databases">
        <authorList>
            <person name="Yu S.T."/>
        </authorList>
    </citation>
    <scope>NUCLEOTIDE SEQUENCE</scope>
    <source>
        <strain evidence="3">R35</strain>
    </source>
</reference>
<dbReference type="AlphaFoldDB" id="A0AB39RYF2"/>
<dbReference type="SUPFAM" id="SSF52402">
    <property type="entry name" value="Adenine nucleotide alpha hydrolases-like"/>
    <property type="match status" value="2"/>
</dbReference>
<dbReference type="PANTHER" id="PTHR46268:SF6">
    <property type="entry name" value="UNIVERSAL STRESS PROTEIN UP12"/>
    <property type="match status" value="1"/>
</dbReference>
<dbReference type="InterPro" id="IPR014729">
    <property type="entry name" value="Rossmann-like_a/b/a_fold"/>
</dbReference>
<dbReference type="PRINTS" id="PR01438">
    <property type="entry name" value="UNVRSLSTRESS"/>
</dbReference>
<sequence>MLRPVVAGLDGSRESLAAADWAAREALRRGLPLRLVHAWEGLPDESTEATLPELRAPQYYARRTLRCAVDRLNERYPQLYIAAEQVHEQPGPALLSEAENAELLVIGSQGFGGVGGFFSGSVALATVARVERPVVLVRAGDTAEDEHLPDSSGKPSVCTPCRDVVVAVDVDGGGPCDDVLEFAFRAAELRRAPLRVVHAWNVPLSHGIPDAEEHARMREVTQRELTALLDPWREKFPAVFVRETLYEGRPAHVLVRAAQGAGLLVVGHRRRRTAVGPYTGPVAHALIHHVNRPVALVPHG</sequence>
<accession>A0AB39RYF2</accession>
<evidence type="ECO:0000259" key="2">
    <source>
        <dbReference type="Pfam" id="PF00582"/>
    </source>
</evidence>
<evidence type="ECO:0000313" key="3">
    <source>
        <dbReference type="EMBL" id="XDQ60324.1"/>
    </source>
</evidence>
<evidence type="ECO:0000256" key="1">
    <source>
        <dbReference type="ARBA" id="ARBA00008791"/>
    </source>
</evidence>
<dbReference type="Gene3D" id="3.40.50.620">
    <property type="entry name" value="HUPs"/>
    <property type="match status" value="2"/>
</dbReference>
<feature type="domain" description="UspA" evidence="2">
    <location>
        <begin position="162"/>
        <end position="298"/>
    </location>
</feature>
<name>A0AB39RYF2_9ACTN</name>
<dbReference type="Pfam" id="PF00582">
    <property type="entry name" value="Usp"/>
    <property type="match status" value="2"/>
</dbReference>
<feature type="domain" description="UspA" evidence="2">
    <location>
        <begin position="1"/>
        <end position="138"/>
    </location>
</feature>
<dbReference type="InterPro" id="IPR006016">
    <property type="entry name" value="UspA"/>
</dbReference>
<gene>
    <name evidence="3" type="ORF">AB5J50_05870</name>
</gene>
<dbReference type="PANTHER" id="PTHR46268">
    <property type="entry name" value="STRESS RESPONSE PROTEIN NHAX"/>
    <property type="match status" value="1"/>
</dbReference>
<dbReference type="InterPro" id="IPR006015">
    <property type="entry name" value="Universal_stress_UspA"/>
</dbReference>
<dbReference type="RefSeq" id="WP_369255539.1">
    <property type="nucleotide sequence ID" value="NZ_CP163440.1"/>
</dbReference>